<dbReference type="SMART" id="SM00845">
    <property type="entry name" value="GatB_Yqey"/>
    <property type="match status" value="1"/>
</dbReference>
<dbReference type="Gene3D" id="1.10.10.410">
    <property type="match status" value="1"/>
</dbReference>
<comment type="catalytic activity">
    <reaction evidence="6">
        <text>L-glutamyl-tRNA(Gln) + L-glutamine + ATP + H2O = L-glutaminyl-tRNA(Gln) + L-glutamate + ADP + phosphate + H(+)</text>
        <dbReference type="Rhea" id="RHEA:17521"/>
        <dbReference type="Rhea" id="RHEA-COMP:9681"/>
        <dbReference type="Rhea" id="RHEA-COMP:9684"/>
        <dbReference type="ChEBI" id="CHEBI:15377"/>
        <dbReference type="ChEBI" id="CHEBI:15378"/>
        <dbReference type="ChEBI" id="CHEBI:29985"/>
        <dbReference type="ChEBI" id="CHEBI:30616"/>
        <dbReference type="ChEBI" id="CHEBI:43474"/>
        <dbReference type="ChEBI" id="CHEBI:58359"/>
        <dbReference type="ChEBI" id="CHEBI:78520"/>
        <dbReference type="ChEBI" id="CHEBI:78521"/>
        <dbReference type="ChEBI" id="CHEBI:456216"/>
    </reaction>
</comment>
<dbReference type="InterPro" id="IPR003789">
    <property type="entry name" value="Asn/Gln_tRNA_amidoTrase-B-like"/>
</dbReference>
<dbReference type="InterPro" id="IPR023168">
    <property type="entry name" value="GatB_Yqey_C_2"/>
</dbReference>
<dbReference type="SUPFAM" id="SSF89095">
    <property type="entry name" value="GatB/YqeY motif"/>
    <property type="match status" value="1"/>
</dbReference>
<evidence type="ECO:0000256" key="6">
    <source>
        <dbReference type="ARBA" id="ARBA00047913"/>
    </source>
</evidence>
<evidence type="ECO:0000313" key="9">
    <source>
        <dbReference type="Proteomes" id="UP000887116"/>
    </source>
</evidence>
<dbReference type="PANTHER" id="PTHR11659:SF0">
    <property type="entry name" value="GLUTAMYL-TRNA(GLN) AMIDOTRANSFERASE SUBUNIT B, MITOCHONDRIAL"/>
    <property type="match status" value="1"/>
</dbReference>
<dbReference type="InterPro" id="IPR018027">
    <property type="entry name" value="Asn/Gln_amidotransferase"/>
</dbReference>
<dbReference type="GO" id="GO:0006412">
    <property type="term" value="P:translation"/>
    <property type="evidence" value="ECO:0007669"/>
    <property type="project" value="UniProtKB-KW"/>
</dbReference>
<accession>A0A8X6LBT1</accession>
<evidence type="ECO:0000256" key="1">
    <source>
        <dbReference type="ARBA" id="ARBA00022598"/>
    </source>
</evidence>
<reference evidence="8" key="1">
    <citation type="submission" date="2020-07" db="EMBL/GenBank/DDBJ databases">
        <title>Multicomponent nature underlies the extraordinary mechanical properties of spider dragline silk.</title>
        <authorList>
            <person name="Kono N."/>
            <person name="Nakamura H."/>
            <person name="Mori M."/>
            <person name="Yoshida Y."/>
            <person name="Ohtoshi R."/>
            <person name="Malay A.D."/>
            <person name="Moran D.A.P."/>
            <person name="Tomita M."/>
            <person name="Numata K."/>
            <person name="Arakawa K."/>
        </authorList>
    </citation>
    <scope>NUCLEOTIDE SEQUENCE</scope>
</reference>
<dbReference type="GO" id="GO:0005524">
    <property type="term" value="F:ATP binding"/>
    <property type="evidence" value="ECO:0007669"/>
    <property type="project" value="UniProtKB-KW"/>
</dbReference>
<evidence type="ECO:0000313" key="8">
    <source>
        <dbReference type="EMBL" id="GFR03925.1"/>
    </source>
</evidence>
<dbReference type="GO" id="GO:0050567">
    <property type="term" value="F:glutaminyl-tRNA synthase (glutamine-hydrolyzing) activity"/>
    <property type="evidence" value="ECO:0007669"/>
    <property type="project" value="TreeGrafter"/>
</dbReference>
<dbReference type="EMBL" id="BMAO01025618">
    <property type="protein sequence ID" value="GFR03925.1"/>
    <property type="molecule type" value="Genomic_DNA"/>
</dbReference>
<gene>
    <name evidence="8" type="primary">gatB</name>
    <name evidence="8" type="ORF">TNCT_490991</name>
</gene>
<organism evidence="8 9">
    <name type="scientific">Trichonephila clavata</name>
    <name type="common">Joro spider</name>
    <name type="synonym">Nephila clavata</name>
    <dbReference type="NCBI Taxonomy" id="2740835"/>
    <lineage>
        <taxon>Eukaryota</taxon>
        <taxon>Metazoa</taxon>
        <taxon>Ecdysozoa</taxon>
        <taxon>Arthropoda</taxon>
        <taxon>Chelicerata</taxon>
        <taxon>Arachnida</taxon>
        <taxon>Araneae</taxon>
        <taxon>Araneomorphae</taxon>
        <taxon>Entelegynae</taxon>
        <taxon>Araneoidea</taxon>
        <taxon>Nephilidae</taxon>
        <taxon>Trichonephila</taxon>
    </lineage>
</organism>
<keyword evidence="4" id="KW-0648">Protein biosynthesis</keyword>
<comment type="caution">
    <text evidence="8">The sequence shown here is derived from an EMBL/GenBank/DDBJ whole genome shotgun (WGS) entry which is preliminary data.</text>
</comment>
<dbReference type="Proteomes" id="UP000887116">
    <property type="component" value="Unassembled WGS sequence"/>
</dbReference>
<name>A0A8X6LBT1_TRICU</name>
<dbReference type="PANTHER" id="PTHR11659">
    <property type="entry name" value="GLUTAMYL-TRNA GLN AMIDOTRANSFERASE SUBUNIT B MITOCHONDRIAL AND PROKARYOTIC PET112-RELATED"/>
    <property type="match status" value="1"/>
</dbReference>
<dbReference type="AlphaFoldDB" id="A0A8X6LBT1"/>
<keyword evidence="2" id="KW-0547">Nucleotide-binding</keyword>
<evidence type="ECO:0000259" key="7">
    <source>
        <dbReference type="SMART" id="SM00845"/>
    </source>
</evidence>
<dbReference type="OrthoDB" id="6414877at2759"/>
<keyword evidence="3" id="KW-0067">ATP-binding</keyword>
<protein>
    <recommendedName>
        <fullName evidence="7">Asn/Gln amidotransferase domain-containing protein</fullName>
    </recommendedName>
</protein>
<evidence type="ECO:0000256" key="4">
    <source>
        <dbReference type="ARBA" id="ARBA00022917"/>
    </source>
</evidence>
<dbReference type="FunFam" id="1.10.10.410:FF:000001">
    <property type="entry name" value="Aspartyl/glutamyl-tRNA(Asn/Gln) amidotransferase subunit B"/>
    <property type="match status" value="1"/>
</dbReference>
<keyword evidence="1" id="KW-0436">Ligase</keyword>
<comment type="catalytic activity">
    <reaction evidence="5">
        <text>L-aspartyl-tRNA(Asn) + L-glutamine + ATP + H2O = L-asparaginyl-tRNA(Asn) + L-glutamate + ADP + phosphate + 2 H(+)</text>
        <dbReference type="Rhea" id="RHEA:14513"/>
        <dbReference type="Rhea" id="RHEA-COMP:9674"/>
        <dbReference type="Rhea" id="RHEA-COMP:9677"/>
        <dbReference type="ChEBI" id="CHEBI:15377"/>
        <dbReference type="ChEBI" id="CHEBI:15378"/>
        <dbReference type="ChEBI" id="CHEBI:29985"/>
        <dbReference type="ChEBI" id="CHEBI:30616"/>
        <dbReference type="ChEBI" id="CHEBI:43474"/>
        <dbReference type="ChEBI" id="CHEBI:58359"/>
        <dbReference type="ChEBI" id="CHEBI:78515"/>
        <dbReference type="ChEBI" id="CHEBI:78516"/>
        <dbReference type="ChEBI" id="CHEBI:456216"/>
    </reaction>
</comment>
<proteinExistence type="predicted"/>
<sequence>MFETGKPASLIIEEQDLKQITDRGQISGVIDTIVNNNQDKVQEYKSGKTKLYGFFVGEVMKLTKGKASPDVVNSILSERLSN</sequence>
<dbReference type="Pfam" id="PF02637">
    <property type="entry name" value="GatB_Yqey"/>
    <property type="match status" value="1"/>
</dbReference>
<evidence type="ECO:0000256" key="2">
    <source>
        <dbReference type="ARBA" id="ARBA00022741"/>
    </source>
</evidence>
<evidence type="ECO:0000256" key="3">
    <source>
        <dbReference type="ARBA" id="ARBA00022840"/>
    </source>
</evidence>
<dbReference type="GO" id="GO:0070681">
    <property type="term" value="P:glutaminyl-tRNAGln biosynthesis via transamidation"/>
    <property type="evidence" value="ECO:0007669"/>
    <property type="project" value="TreeGrafter"/>
</dbReference>
<dbReference type="InterPro" id="IPR017959">
    <property type="entry name" value="Asn/Gln-tRNA_amidoTrfase_suB/E"/>
</dbReference>
<keyword evidence="9" id="KW-1185">Reference proteome</keyword>
<feature type="domain" description="Asn/Gln amidotransferase" evidence="7">
    <location>
        <begin position="1"/>
        <end position="80"/>
    </location>
</feature>
<evidence type="ECO:0000256" key="5">
    <source>
        <dbReference type="ARBA" id="ARBA00047380"/>
    </source>
</evidence>